<feature type="chain" id="PRO_5037909590" description="Peptidyl-prolyl cis-trans isomerase" evidence="5">
    <location>
        <begin position="16"/>
        <end position="170"/>
    </location>
</feature>
<keyword evidence="3 4" id="KW-0413">Isomerase</keyword>
<dbReference type="PROSITE" id="PS51257">
    <property type="entry name" value="PROKAR_LIPOPROTEIN"/>
    <property type="match status" value="1"/>
</dbReference>
<comment type="catalytic activity">
    <reaction evidence="1 3 4">
        <text>[protein]-peptidylproline (omega=180) = [protein]-peptidylproline (omega=0)</text>
        <dbReference type="Rhea" id="RHEA:16237"/>
        <dbReference type="Rhea" id="RHEA-COMP:10747"/>
        <dbReference type="Rhea" id="RHEA-COMP:10748"/>
        <dbReference type="ChEBI" id="CHEBI:83833"/>
        <dbReference type="ChEBI" id="CHEBI:83834"/>
        <dbReference type="EC" id="5.2.1.8"/>
    </reaction>
</comment>
<keyword evidence="5" id="KW-0732">Signal</keyword>
<evidence type="ECO:0000256" key="4">
    <source>
        <dbReference type="RuleBase" id="RU003915"/>
    </source>
</evidence>
<dbReference type="AlphaFoldDB" id="A0A929PYE2"/>
<name>A0A929PYE2_9SPHI</name>
<keyword evidence="8" id="KW-1185">Reference proteome</keyword>
<evidence type="ECO:0000256" key="2">
    <source>
        <dbReference type="ARBA" id="ARBA00023110"/>
    </source>
</evidence>
<evidence type="ECO:0000256" key="3">
    <source>
        <dbReference type="PROSITE-ProRule" id="PRU00277"/>
    </source>
</evidence>
<dbReference type="InterPro" id="IPR001179">
    <property type="entry name" value="PPIase_FKBP_dom"/>
</dbReference>
<protein>
    <recommendedName>
        <fullName evidence="4">Peptidyl-prolyl cis-trans isomerase</fullName>
        <ecNumber evidence="4">5.2.1.8</ecNumber>
    </recommendedName>
</protein>
<keyword evidence="2 3" id="KW-0697">Rotamase</keyword>
<evidence type="ECO:0000313" key="7">
    <source>
        <dbReference type="EMBL" id="MBE9664161.1"/>
    </source>
</evidence>
<evidence type="ECO:0000256" key="5">
    <source>
        <dbReference type="SAM" id="SignalP"/>
    </source>
</evidence>
<dbReference type="PROSITE" id="PS50059">
    <property type="entry name" value="FKBP_PPIASE"/>
    <property type="match status" value="1"/>
</dbReference>
<dbReference type="Gene3D" id="3.10.50.40">
    <property type="match status" value="1"/>
</dbReference>
<feature type="domain" description="PPIase FKBP-type" evidence="6">
    <location>
        <begin position="79"/>
        <end position="169"/>
    </location>
</feature>
<dbReference type="RefSeq" id="WP_194113410.1">
    <property type="nucleotide sequence ID" value="NZ_JADFFL010000010.1"/>
</dbReference>
<evidence type="ECO:0000259" key="6">
    <source>
        <dbReference type="PROSITE" id="PS50059"/>
    </source>
</evidence>
<dbReference type="EC" id="5.2.1.8" evidence="4"/>
<reference evidence="7" key="1">
    <citation type="submission" date="2020-10" db="EMBL/GenBank/DDBJ databases">
        <title>Mucilaginibacter mali sp. nov., isolated from rhizosphere soil of apple orchard.</title>
        <authorList>
            <person name="Lee J.-S."/>
            <person name="Kim H.S."/>
            <person name="Kim J.-S."/>
        </authorList>
    </citation>
    <scope>NUCLEOTIDE SEQUENCE</scope>
    <source>
        <strain evidence="7">KCTC 22746</strain>
    </source>
</reference>
<dbReference type="GO" id="GO:0003755">
    <property type="term" value="F:peptidyl-prolyl cis-trans isomerase activity"/>
    <property type="evidence" value="ECO:0007669"/>
    <property type="project" value="UniProtKB-UniRule"/>
</dbReference>
<feature type="signal peptide" evidence="5">
    <location>
        <begin position="1"/>
        <end position="15"/>
    </location>
</feature>
<comment type="similarity">
    <text evidence="4">Belongs to the FKBP-type PPIase family.</text>
</comment>
<comment type="caution">
    <text evidence="7">The sequence shown here is derived from an EMBL/GenBank/DDBJ whole genome shotgun (WGS) entry which is preliminary data.</text>
</comment>
<sequence length="170" mass="18852">MIRALAICFLVFALAGCKKSVTGLAQSREQAAIDDRRIQEYIDANNLVATKVMRGNADTTGIWFVRTSPGTTNALITSSSLLTLGYAGRLLGNNTAFVQTGDFHPAFRLGEMIKGWQYYFLNKNGGIRKGEKIRLIIASRYAYGPYEQPVYNLPADAILDFDIELFEVTN</sequence>
<evidence type="ECO:0000256" key="1">
    <source>
        <dbReference type="ARBA" id="ARBA00000971"/>
    </source>
</evidence>
<accession>A0A929PYE2</accession>
<dbReference type="SUPFAM" id="SSF54534">
    <property type="entry name" value="FKBP-like"/>
    <property type="match status" value="1"/>
</dbReference>
<dbReference type="InterPro" id="IPR046357">
    <property type="entry name" value="PPIase_dom_sf"/>
</dbReference>
<gene>
    <name evidence="7" type="ORF">IRJ16_19930</name>
</gene>
<organism evidence="7 8">
    <name type="scientific">Mucilaginibacter myungsuensis</name>
    <dbReference type="NCBI Taxonomy" id="649104"/>
    <lineage>
        <taxon>Bacteria</taxon>
        <taxon>Pseudomonadati</taxon>
        <taxon>Bacteroidota</taxon>
        <taxon>Sphingobacteriia</taxon>
        <taxon>Sphingobacteriales</taxon>
        <taxon>Sphingobacteriaceae</taxon>
        <taxon>Mucilaginibacter</taxon>
    </lineage>
</organism>
<dbReference type="Proteomes" id="UP000622475">
    <property type="component" value="Unassembled WGS sequence"/>
</dbReference>
<evidence type="ECO:0000313" key="8">
    <source>
        <dbReference type="Proteomes" id="UP000622475"/>
    </source>
</evidence>
<proteinExistence type="inferred from homology"/>
<dbReference type="EMBL" id="JADFFL010000010">
    <property type="protein sequence ID" value="MBE9664161.1"/>
    <property type="molecule type" value="Genomic_DNA"/>
</dbReference>
<dbReference type="Pfam" id="PF00254">
    <property type="entry name" value="FKBP_C"/>
    <property type="match status" value="1"/>
</dbReference>